<dbReference type="Proteomes" id="UP000192042">
    <property type="component" value="Chromosome I"/>
</dbReference>
<dbReference type="OrthoDB" id="121049at2"/>
<dbReference type="Gene3D" id="3.10.20.30">
    <property type="match status" value="1"/>
</dbReference>
<proteinExistence type="predicted"/>
<protein>
    <recommendedName>
        <fullName evidence="3">MoaD/ThiS family protein</fullName>
    </recommendedName>
</protein>
<evidence type="ECO:0000313" key="1">
    <source>
        <dbReference type="EMBL" id="SLM48777.1"/>
    </source>
</evidence>
<sequence length="98" mass="10666">MIRVVLPAHLRNLARVEGEVTLAIEGPVTQRAVLDALEARYPMLCGTIREHGTHTRRAFVRFFACEQDWSHESPDTALPQAVATGAEPFLIVGAMAGG</sequence>
<evidence type="ECO:0000313" key="2">
    <source>
        <dbReference type="Proteomes" id="UP000192042"/>
    </source>
</evidence>
<dbReference type="EMBL" id="LT828648">
    <property type="protein sequence ID" value="SLM48777.1"/>
    <property type="molecule type" value="Genomic_DNA"/>
</dbReference>
<accession>A0A1W1I6Y7</accession>
<keyword evidence="2" id="KW-1185">Reference proteome</keyword>
<dbReference type="RefSeq" id="WP_080887111.1">
    <property type="nucleotide sequence ID" value="NZ_LT828648.1"/>
</dbReference>
<organism evidence="1 2">
    <name type="scientific">Nitrospira japonica</name>
    <dbReference type="NCBI Taxonomy" id="1325564"/>
    <lineage>
        <taxon>Bacteria</taxon>
        <taxon>Pseudomonadati</taxon>
        <taxon>Nitrospirota</taxon>
        <taxon>Nitrospiria</taxon>
        <taxon>Nitrospirales</taxon>
        <taxon>Nitrospiraceae</taxon>
        <taxon>Nitrospira</taxon>
    </lineage>
</organism>
<dbReference type="InterPro" id="IPR012675">
    <property type="entry name" value="Beta-grasp_dom_sf"/>
</dbReference>
<dbReference type="CDD" id="cd17040">
    <property type="entry name" value="Ubl_MoaD_like"/>
    <property type="match status" value="1"/>
</dbReference>
<gene>
    <name evidence="1" type="ORF">NSJP_2610</name>
</gene>
<dbReference type="KEGG" id="nja:NSJP_2610"/>
<evidence type="ECO:0008006" key="3">
    <source>
        <dbReference type="Google" id="ProtNLM"/>
    </source>
</evidence>
<reference evidence="1 2" key="1">
    <citation type="submission" date="2017-03" db="EMBL/GenBank/DDBJ databases">
        <authorList>
            <person name="Afonso C.L."/>
            <person name="Miller P.J."/>
            <person name="Scott M.A."/>
            <person name="Spackman E."/>
            <person name="Goraichik I."/>
            <person name="Dimitrov K.M."/>
            <person name="Suarez D.L."/>
            <person name="Swayne D.E."/>
        </authorList>
    </citation>
    <scope>NUCLEOTIDE SEQUENCE [LARGE SCALE GENOMIC DNA]</scope>
    <source>
        <strain evidence="1">Genome sequencing of Nitrospira japonica strain NJ11</strain>
    </source>
</reference>
<dbReference type="STRING" id="1325564.NSJP_2610"/>
<name>A0A1W1I6Y7_9BACT</name>
<dbReference type="AlphaFoldDB" id="A0A1W1I6Y7"/>